<feature type="region of interest" description="Disordered" evidence="1">
    <location>
        <begin position="289"/>
        <end position="312"/>
    </location>
</feature>
<feature type="compositionally biased region" description="Basic residues" evidence="1">
    <location>
        <begin position="301"/>
        <end position="312"/>
    </location>
</feature>
<evidence type="ECO:0000313" key="2">
    <source>
        <dbReference type="EMBL" id="KAH9511777.1"/>
    </source>
</evidence>
<dbReference type="Proteomes" id="UP000790347">
    <property type="component" value="Unassembled WGS sequence"/>
</dbReference>
<sequence>MSLFLYIKVVFRQFKNSLWLLINCLKRLILFVFRRQNQQQLQLQQQHVQNNNSQYDPLDFVVVDKPLINDNATSISSSKTTSSSMMMANDSILNKSDHHHLHQQQQHSKFPNVQSYTEQDIYNYSNYSLTSIKAKQQQQNYSYDLNYSKNRSQNSGTNQTEIDEKEEPDYFQDMVPEFKKPKTIYVNKHDHPMADIHNNDENELNKIERKFRFMQQNQHQQNDPYQMNNNHSSSMLDETKFTNQFGSLDDIDISVNPSQMDMKITSWEEMANEDEELWIDTDQQLETMRRQRREQRLNEHRRQRQLKQLAKK</sequence>
<feature type="compositionally biased region" description="Polar residues" evidence="1">
    <location>
        <begin position="146"/>
        <end position="160"/>
    </location>
</feature>
<reference evidence="2" key="1">
    <citation type="submission" date="2013-05" db="EMBL/GenBank/DDBJ databases">
        <authorList>
            <person name="Yim A.K.Y."/>
            <person name="Chan T.F."/>
            <person name="Ji K.M."/>
            <person name="Liu X.Y."/>
            <person name="Zhou J.W."/>
            <person name="Li R.Q."/>
            <person name="Yang K.Y."/>
            <person name="Li J."/>
            <person name="Li M."/>
            <person name="Law P.T.W."/>
            <person name="Wu Y.L."/>
            <person name="Cai Z.L."/>
            <person name="Qin H."/>
            <person name="Bao Y."/>
            <person name="Leung R.K.K."/>
            <person name="Ng P.K.S."/>
            <person name="Zou J."/>
            <person name="Zhong X.J."/>
            <person name="Ran P.X."/>
            <person name="Zhong N.S."/>
            <person name="Liu Z.G."/>
            <person name="Tsui S.K.W."/>
        </authorList>
    </citation>
    <scope>NUCLEOTIDE SEQUENCE</scope>
    <source>
        <strain evidence="2">Derf</strain>
        <tissue evidence="2">Whole organism</tissue>
    </source>
</reference>
<organism evidence="2 3">
    <name type="scientific">Dermatophagoides farinae</name>
    <name type="common">American house dust mite</name>
    <dbReference type="NCBI Taxonomy" id="6954"/>
    <lineage>
        <taxon>Eukaryota</taxon>
        <taxon>Metazoa</taxon>
        <taxon>Ecdysozoa</taxon>
        <taxon>Arthropoda</taxon>
        <taxon>Chelicerata</taxon>
        <taxon>Arachnida</taxon>
        <taxon>Acari</taxon>
        <taxon>Acariformes</taxon>
        <taxon>Sarcoptiformes</taxon>
        <taxon>Astigmata</taxon>
        <taxon>Psoroptidia</taxon>
        <taxon>Analgoidea</taxon>
        <taxon>Pyroglyphidae</taxon>
        <taxon>Dermatophagoidinae</taxon>
        <taxon>Dermatophagoides</taxon>
    </lineage>
</organism>
<feature type="region of interest" description="Disordered" evidence="1">
    <location>
        <begin position="146"/>
        <end position="169"/>
    </location>
</feature>
<comment type="caution">
    <text evidence="2">The sequence shown here is derived from an EMBL/GenBank/DDBJ whole genome shotgun (WGS) entry which is preliminary data.</text>
</comment>
<dbReference type="AlphaFoldDB" id="A0A922L2B7"/>
<protein>
    <submittedName>
        <fullName evidence="2">Uncharacterized protein</fullName>
    </submittedName>
</protein>
<dbReference type="EMBL" id="ASGP02000004">
    <property type="protein sequence ID" value="KAH9511777.1"/>
    <property type="molecule type" value="Genomic_DNA"/>
</dbReference>
<reference evidence="2" key="2">
    <citation type="journal article" date="2022" name="Res Sq">
        <title>Comparative Genomics Reveals Insights into the Divergent Evolution of Astigmatic Mites and Household Pest Adaptations.</title>
        <authorList>
            <person name="Xiong Q."/>
            <person name="Wan A.T.-Y."/>
            <person name="Liu X.-Y."/>
            <person name="Fung C.S.-H."/>
            <person name="Xiao X."/>
            <person name="Malainual N."/>
            <person name="Hou J."/>
            <person name="Wang L."/>
            <person name="Wang M."/>
            <person name="Yang K."/>
            <person name="Cui Y."/>
            <person name="Leung E."/>
            <person name="Nong W."/>
            <person name="Shin S.-K."/>
            <person name="Au S."/>
            <person name="Jeong K.Y."/>
            <person name="Chew F.T."/>
            <person name="Hui J."/>
            <person name="Leung T.F."/>
            <person name="Tungtrongchitr A."/>
            <person name="Zhong N."/>
            <person name="Liu Z."/>
            <person name="Tsui S."/>
        </authorList>
    </citation>
    <scope>NUCLEOTIDE SEQUENCE</scope>
    <source>
        <strain evidence="2">Derf</strain>
        <tissue evidence="2">Whole organism</tissue>
    </source>
</reference>
<accession>A0A922L2B7</accession>
<proteinExistence type="predicted"/>
<evidence type="ECO:0000313" key="3">
    <source>
        <dbReference type="Proteomes" id="UP000790347"/>
    </source>
</evidence>
<evidence type="ECO:0000256" key="1">
    <source>
        <dbReference type="SAM" id="MobiDB-lite"/>
    </source>
</evidence>
<name>A0A922L2B7_DERFA</name>
<gene>
    <name evidence="2" type="ORF">DERF_010210</name>
</gene>
<keyword evidence="3" id="KW-1185">Reference proteome</keyword>